<keyword evidence="1" id="KW-0472">Membrane</keyword>
<evidence type="ECO:0000313" key="3">
    <source>
        <dbReference type="Proteomes" id="UP000192486"/>
    </source>
</evidence>
<gene>
    <name evidence="2" type="ORF">SporoS204_08075</name>
</gene>
<evidence type="ECO:0000256" key="1">
    <source>
        <dbReference type="SAM" id="Phobius"/>
    </source>
</evidence>
<dbReference type="RefSeq" id="WP_029053936.1">
    <property type="nucleotide sequence ID" value="NZ_CP015108.1"/>
</dbReference>
<proteinExistence type="predicted"/>
<organism evidence="2 3">
    <name type="scientific">Sporosarcina ureae</name>
    <dbReference type="NCBI Taxonomy" id="1571"/>
    <lineage>
        <taxon>Bacteria</taxon>
        <taxon>Bacillati</taxon>
        <taxon>Bacillota</taxon>
        <taxon>Bacilli</taxon>
        <taxon>Bacillales</taxon>
        <taxon>Caryophanaceae</taxon>
        <taxon>Sporosarcina</taxon>
    </lineage>
</organism>
<feature type="transmembrane region" description="Helical" evidence="1">
    <location>
        <begin position="52"/>
        <end position="84"/>
    </location>
</feature>
<dbReference type="Proteomes" id="UP000192486">
    <property type="component" value="Chromosome"/>
</dbReference>
<accession>A0ABN4YQ10</accession>
<keyword evidence="3" id="KW-1185">Reference proteome</keyword>
<evidence type="ECO:0000313" key="2">
    <source>
        <dbReference type="EMBL" id="ARF14103.1"/>
    </source>
</evidence>
<sequence length="114" mass="12797">MKKLGLLLLGIVAGLTLALNVGPIIALAVTGAIALVSYHYWRKSHSMFAKVFWMTILIISVISSISNIGAFIGIIALIGIYYIYRKWNDRNVNPNVISNDPFTNFERQWNELTK</sequence>
<keyword evidence="1" id="KW-0812">Transmembrane</keyword>
<name>A0ABN4YQ10_SPOUR</name>
<protein>
    <submittedName>
        <fullName evidence="2">ABC transporter permease</fullName>
    </submittedName>
</protein>
<keyword evidence="1" id="KW-1133">Transmembrane helix</keyword>
<reference evidence="2 3" key="1">
    <citation type="submission" date="2016-04" db="EMBL/GenBank/DDBJ databases">
        <title>Comparative Genomics and Epigenetics of Sporosarcina ureae.</title>
        <authorList>
            <person name="Oliver A.S."/>
            <person name="Cooper K.K."/>
        </authorList>
    </citation>
    <scope>NUCLEOTIDE SEQUENCE [LARGE SCALE GENOMIC DNA]</scope>
    <source>
        <strain evidence="2 3">S204</strain>
    </source>
</reference>
<dbReference type="EMBL" id="CP015108">
    <property type="protein sequence ID" value="ARF14103.1"/>
    <property type="molecule type" value="Genomic_DNA"/>
</dbReference>